<dbReference type="PANTHER" id="PTHR34405">
    <property type="entry name" value="CRISPR-ASSOCIATED ENDORIBONUCLEASE CAS2"/>
    <property type="match status" value="1"/>
</dbReference>
<accession>A0A7V0Z5L7</accession>
<keyword evidence="5 9" id="KW-0255">Endonuclease</keyword>
<evidence type="ECO:0000256" key="8">
    <source>
        <dbReference type="ARBA" id="ARBA00023118"/>
    </source>
</evidence>
<comment type="cofactor">
    <cofactor evidence="1 9">
        <name>Mg(2+)</name>
        <dbReference type="ChEBI" id="CHEBI:18420"/>
    </cofactor>
</comment>
<keyword evidence="8 9" id="KW-0051">Antiviral defense</keyword>
<dbReference type="InterPro" id="IPR021127">
    <property type="entry name" value="CRISPR_associated_Cas2"/>
</dbReference>
<organism evidence="10">
    <name type="scientific">candidate division WOR-3 bacterium</name>
    <dbReference type="NCBI Taxonomy" id="2052148"/>
    <lineage>
        <taxon>Bacteria</taxon>
        <taxon>Bacteria division WOR-3</taxon>
    </lineage>
</organism>
<evidence type="ECO:0000256" key="6">
    <source>
        <dbReference type="ARBA" id="ARBA00022801"/>
    </source>
</evidence>
<keyword evidence="4 9" id="KW-0479">Metal-binding</keyword>
<keyword evidence="7 9" id="KW-0460">Magnesium</keyword>
<sequence length="93" mass="10892">MKIILVYDIELKEPEDQKRLNHAKKVARKYLNHIQKSVFEGEITMSQVARLKTEILNVVDKERDSVIIYELPDGVQWHRVILTEKEPPVGNII</sequence>
<dbReference type="NCBIfam" id="TIGR01573">
    <property type="entry name" value="cas2"/>
    <property type="match status" value="1"/>
</dbReference>
<dbReference type="EMBL" id="DSKY01000014">
    <property type="protein sequence ID" value="HDY59018.1"/>
    <property type="molecule type" value="Genomic_DNA"/>
</dbReference>
<dbReference type="Pfam" id="PF09827">
    <property type="entry name" value="CRISPR_Cas2"/>
    <property type="match status" value="1"/>
</dbReference>
<feature type="binding site" evidence="9">
    <location>
        <position position="8"/>
    </location>
    <ligand>
        <name>Mg(2+)</name>
        <dbReference type="ChEBI" id="CHEBI:18420"/>
        <note>catalytic</note>
    </ligand>
</feature>
<comment type="caution">
    <text evidence="10">The sequence shown here is derived from an EMBL/GenBank/DDBJ whole genome shotgun (WGS) entry which is preliminary data.</text>
</comment>
<dbReference type="CDD" id="cd09725">
    <property type="entry name" value="Cas2_I_II_III"/>
    <property type="match status" value="1"/>
</dbReference>
<evidence type="ECO:0000256" key="5">
    <source>
        <dbReference type="ARBA" id="ARBA00022759"/>
    </source>
</evidence>
<comment type="similarity">
    <text evidence="2 9">Belongs to the CRISPR-associated endoribonuclease Cas2 protein family.</text>
</comment>
<comment type="subunit">
    <text evidence="9">Homodimer, forms a heterotetramer with a Cas1 homodimer.</text>
</comment>
<dbReference type="GO" id="GO:0043571">
    <property type="term" value="P:maintenance of CRISPR repeat elements"/>
    <property type="evidence" value="ECO:0007669"/>
    <property type="project" value="UniProtKB-UniRule"/>
</dbReference>
<dbReference type="SUPFAM" id="SSF143430">
    <property type="entry name" value="TTP0101/SSO1404-like"/>
    <property type="match status" value="1"/>
</dbReference>
<dbReference type="GO" id="GO:0046872">
    <property type="term" value="F:metal ion binding"/>
    <property type="evidence" value="ECO:0007669"/>
    <property type="project" value="UniProtKB-UniRule"/>
</dbReference>
<evidence type="ECO:0000313" key="10">
    <source>
        <dbReference type="EMBL" id="HDY59018.1"/>
    </source>
</evidence>
<dbReference type="GO" id="GO:0051607">
    <property type="term" value="P:defense response to virus"/>
    <property type="evidence" value="ECO:0007669"/>
    <property type="project" value="UniProtKB-UniRule"/>
</dbReference>
<dbReference type="EC" id="3.1.-.-" evidence="9"/>
<evidence type="ECO:0000256" key="3">
    <source>
        <dbReference type="ARBA" id="ARBA00022722"/>
    </source>
</evidence>
<evidence type="ECO:0000256" key="7">
    <source>
        <dbReference type="ARBA" id="ARBA00022842"/>
    </source>
</evidence>
<dbReference type="AlphaFoldDB" id="A0A7V0Z5L7"/>
<keyword evidence="3 9" id="KW-0540">Nuclease</keyword>
<dbReference type="Gene3D" id="3.30.70.240">
    <property type="match status" value="1"/>
</dbReference>
<evidence type="ECO:0000256" key="9">
    <source>
        <dbReference type="HAMAP-Rule" id="MF_01471"/>
    </source>
</evidence>
<reference evidence="10" key="1">
    <citation type="journal article" date="2020" name="mSystems">
        <title>Genome- and Community-Level Interaction Insights into Carbon Utilization and Element Cycling Functions of Hydrothermarchaeota in Hydrothermal Sediment.</title>
        <authorList>
            <person name="Zhou Z."/>
            <person name="Liu Y."/>
            <person name="Xu W."/>
            <person name="Pan J."/>
            <person name="Luo Z.H."/>
            <person name="Li M."/>
        </authorList>
    </citation>
    <scope>NUCLEOTIDE SEQUENCE [LARGE SCALE GENOMIC DNA]</scope>
    <source>
        <strain evidence="10">SpSt-258</strain>
    </source>
</reference>
<keyword evidence="6 9" id="KW-0378">Hydrolase</keyword>
<evidence type="ECO:0000256" key="2">
    <source>
        <dbReference type="ARBA" id="ARBA00009959"/>
    </source>
</evidence>
<gene>
    <name evidence="9 10" type="primary">cas2</name>
    <name evidence="10" type="ORF">ENP86_05655</name>
</gene>
<evidence type="ECO:0000256" key="1">
    <source>
        <dbReference type="ARBA" id="ARBA00001946"/>
    </source>
</evidence>
<dbReference type="InterPro" id="IPR019199">
    <property type="entry name" value="Virulence_VapD/CRISPR_Cas2"/>
</dbReference>
<dbReference type="GO" id="GO:0004521">
    <property type="term" value="F:RNA endonuclease activity"/>
    <property type="evidence" value="ECO:0007669"/>
    <property type="project" value="InterPro"/>
</dbReference>
<proteinExistence type="inferred from homology"/>
<dbReference type="GO" id="GO:0016787">
    <property type="term" value="F:hydrolase activity"/>
    <property type="evidence" value="ECO:0007669"/>
    <property type="project" value="UniProtKB-KW"/>
</dbReference>
<protein>
    <recommendedName>
        <fullName evidence="9">CRISPR-associated endoribonuclease Cas2</fullName>
        <ecNumber evidence="9">3.1.-.-</ecNumber>
    </recommendedName>
</protein>
<dbReference type="HAMAP" id="MF_01471">
    <property type="entry name" value="Cas2"/>
    <property type="match status" value="1"/>
</dbReference>
<name>A0A7V0Z5L7_UNCW3</name>
<evidence type="ECO:0000256" key="4">
    <source>
        <dbReference type="ARBA" id="ARBA00022723"/>
    </source>
</evidence>
<comment type="function">
    <text evidence="9">CRISPR (clustered regularly interspaced short palindromic repeat), is an adaptive immune system that provides protection against mobile genetic elements (viruses, transposable elements and conjugative plasmids). CRISPR clusters contain sequences complementary to antecedent mobile elements and target invading nucleic acids. CRISPR clusters are transcribed and processed into CRISPR RNA (crRNA). Functions as a ssRNA-specific endoribonuclease. Involved in the integration of spacer DNA into the CRISPR cassette.</text>
</comment>